<keyword evidence="13" id="KW-1185">Reference proteome</keyword>
<keyword evidence="11 12" id="KW-0012">Acyltransferase</keyword>
<dbReference type="InterPro" id="IPR020610">
    <property type="entry name" value="Thiolase_AS"/>
</dbReference>
<keyword evidence="8" id="KW-0809">Transit peptide</keyword>
<dbReference type="InterPro" id="IPR020616">
    <property type="entry name" value="Thiolase_N"/>
</dbReference>
<dbReference type="Proteomes" id="UP000515146">
    <property type="component" value="Unplaced"/>
</dbReference>
<dbReference type="OrthoDB" id="5404651at2759"/>
<evidence type="ECO:0000256" key="8">
    <source>
        <dbReference type="ARBA" id="ARBA00022946"/>
    </source>
</evidence>
<evidence type="ECO:0000256" key="1">
    <source>
        <dbReference type="ARBA" id="ARBA00004173"/>
    </source>
</evidence>
<evidence type="ECO:0000256" key="12">
    <source>
        <dbReference type="RuleBase" id="RU003557"/>
    </source>
</evidence>
<dbReference type="InterPro" id="IPR020613">
    <property type="entry name" value="Thiolase_CS"/>
</dbReference>
<dbReference type="InterPro" id="IPR016039">
    <property type="entry name" value="Thiolase-like"/>
</dbReference>
<keyword evidence="6 12" id="KW-0808">Transferase</keyword>
<evidence type="ECO:0000256" key="11">
    <source>
        <dbReference type="ARBA" id="ARBA00023315"/>
    </source>
</evidence>
<dbReference type="InterPro" id="IPR002155">
    <property type="entry name" value="Thiolase"/>
</dbReference>
<evidence type="ECO:0000256" key="5">
    <source>
        <dbReference type="ARBA" id="ARBA00012705"/>
    </source>
</evidence>
<dbReference type="AlphaFoldDB" id="A0A6P6XU04"/>
<dbReference type="CDD" id="cd00751">
    <property type="entry name" value="thiolase"/>
    <property type="match status" value="1"/>
</dbReference>
<evidence type="ECO:0000256" key="9">
    <source>
        <dbReference type="ARBA" id="ARBA00022958"/>
    </source>
</evidence>
<gene>
    <name evidence="14" type="primary">LOC113790873</name>
</gene>
<dbReference type="GO" id="GO:0006635">
    <property type="term" value="P:fatty acid beta-oxidation"/>
    <property type="evidence" value="ECO:0007669"/>
    <property type="project" value="TreeGrafter"/>
</dbReference>
<accession>A0A6P6XU04</accession>
<organism evidence="13 14">
    <name type="scientific">Dermatophagoides pteronyssinus</name>
    <name type="common">European house dust mite</name>
    <dbReference type="NCBI Taxonomy" id="6956"/>
    <lineage>
        <taxon>Eukaryota</taxon>
        <taxon>Metazoa</taxon>
        <taxon>Ecdysozoa</taxon>
        <taxon>Arthropoda</taxon>
        <taxon>Chelicerata</taxon>
        <taxon>Arachnida</taxon>
        <taxon>Acari</taxon>
        <taxon>Acariformes</taxon>
        <taxon>Sarcoptiformes</taxon>
        <taxon>Astigmata</taxon>
        <taxon>Psoroptidia</taxon>
        <taxon>Analgoidea</taxon>
        <taxon>Pyroglyphidae</taxon>
        <taxon>Dermatophagoidinae</taxon>
        <taxon>Dermatophagoides</taxon>
    </lineage>
</organism>
<dbReference type="PANTHER" id="PTHR18919:SF156">
    <property type="entry name" value="ACETYL-COA ACETYLTRANSFERASE, MITOCHONDRIAL"/>
    <property type="match status" value="1"/>
</dbReference>
<dbReference type="Gene3D" id="3.40.47.10">
    <property type="match status" value="1"/>
</dbReference>
<sequence length="416" mass="44834">MLGFFKVNRFFILHWVGKRNLSSINIKDDQTYIISAARTPIGCFRSKLVKFTAPQLGAIAVRGAIERSANITKDLIEEVIMGNVRQAGVGQAPARQAALGAGLPVTVSTTSLNKACASGMKSYQVMAQAIQCGQIDIGVAGGQESFSNVPFFLPRGDLPYGGIKFIDGLQFGFTDVYYKKLMGACAEHTAKNMNISRAEQDDYAKRSYELSAKWAAKVTELEIVPVDIPATKKIPAHKFIEDEEYRRVDFTKFSKLKPVFEPENGTITAANASKINDGASAAVLASGRAVRKYDLKPLAKIIGFADSAVDPIDFSIAPAFAIPKLLEMTGYKQDDIHLWEINEAFSAVVLANLRLLKLDISKVNIRGGAVSLGHPVGMSGSRIVNHLALHLEPGQLGVAAICNAGGGASALMLEKM</sequence>
<evidence type="ECO:0000256" key="2">
    <source>
        <dbReference type="ARBA" id="ARBA00005189"/>
    </source>
</evidence>
<protein>
    <recommendedName>
        <fullName evidence="5">acetyl-CoA C-acetyltransferase</fullName>
        <ecNumber evidence="5">2.3.1.9</ecNumber>
    </recommendedName>
</protein>
<comment type="subunit">
    <text evidence="4">Homotetramer.</text>
</comment>
<comment type="similarity">
    <text evidence="3 12">Belongs to the thiolase-like superfamily. Thiolase family.</text>
</comment>
<dbReference type="PIRSF" id="PIRSF000429">
    <property type="entry name" value="Ac-CoA_Ac_transf"/>
    <property type="match status" value="1"/>
</dbReference>
<comment type="pathway">
    <text evidence="2">Lipid metabolism.</text>
</comment>
<keyword evidence="7" id="KW-0479">Metal-binding</keyword>
<dbReference type="GeneID" id="113790873"/>
<dbReference type="PROSITE" id="PS00737">
    <property type="entry name" value="THIOLASE_2"/>
    <property type="match status" value="1"/>
</dbReference>
<dbReference type="Pfam" id="PF02803">
    <property type="entry name" value="Thiolase_C"/>
    <property type="match status" value="1"/>
</dbReference>
<comment type="subcellular location">
    <subcellularLocation>
        <location evidence="1">Mitochondrion</location>
    </subcellularLocation>
</comment>
<keyword evidence="10" id="KW-0496">Mitochondrion</keyword>
<evidence type="ECO:0000256" key="6">
    <source>
        <dbReference type="ARBA" id="ARBA00022679"/>
    </source>
</evidence>
<dbReference type="GO" id="GO:0005739">
    <property type="term" value="C:mitochondrion"/>
    <property type="evidence" value="ECO:0007669"/>
    <property type="project" value="UniProtKB-SubCell"/>
</dbReference>
<evidence type="ECO:0000256" key="10">
    <source>
        <dbReference type="ARBA" id="ARBA00023128"/>
    </source>
</evidence>
<dbReference type="PANTHER" id="PTHR18919">
    <property type="entry name" value="ACETYL-COA C-ACYLTRANSFERASE"/>
    <property type="match status" value="1"/>
</dbReference>
<evidence type="ECO:0000256" key="4">
    <source>
        <dbReference type="ARBA" id="ARBA00011881"/>
    </source>
</evidence>
<dbReference type="OMA" id="AIVVESC"/>
<dbReference type="InParanoid" id="A0A6P6XU04"/>
<dbReference type="FunCoup" id="A0A6P6XU04">
    <property type="interactions" value="1024"/>
</dbReference>
<dbReference type="RefSeq" id="XP_027196413.1">
    <property type="nucleotide sequence ID" value="XM_027340612.1"/>
</dbReference>
<dbReference type="Pfam" id="PF00108">
    <property type="entry name" value="Thiolase_N"/>
    <property type="match status" value="1"/>
</dbReference>
<dbReference type="NCBIfam" id="TIGR01930">
    <property type="entry name" value="AcCoA-C-Actrans"/>
    <property type="match status" value="1"/>
</dbReference>
<reference evidence="14" key="1">
    <citation type="submission" date="2025-08" db="UniProtKB">
        <authorList>
            <consortium name="RefSeq"/>
        </authorList>
    </citation>
    <scope>IDENTIFICATION</scope>
    <source>
        <strain evidence="14">Airmid</strain>
    </source>
</reference>
<dbReference type="GO" id="GO:0046872">
    <property type="term" value="F:metal ion binding"/>
    <property type="evidence" value="ECO:0007669"/>
    <property type="project" value="UniProtKB-KW"/>
</dbReference>
<proteinExistence type="inferred from homology"/>
<dbReference type="PROSITE" id="PS00099">
    <property type="entry name" value="THIOLASE_3"/>
    <property type="match status" value="1"/>
</dbReference>
<evidence type="ECO:0000313" key="14">
    <source>
        <dbReference type="RefSeq" id="XP_027196413.1"/>
    </source>
</evidence>
<evidence type="ECO:0000256" key="3">
    <source>
        <dbReference type="ARBA" id="ARBA00010982"/>
    </source>
</evidence>
<dbReference type="InterPro" id="IPR020617">
    <property type="entry name" value="Thiolase_C"/>
</dbReference>
<name>A0A6P6XU04_DERPT</name>
<dbReference type="KEGG" id="dpte:113790873"/>
<evidence type="ECO:0000313" key="13">
    <source>
        <dbReference type="Proteomes" id="UP000515146"/>
    </source>
</evidence>
<dbReference type="SUPFAM" id="SSF53901">
    <property type="entry name" value="Thiolase-like"/>
    <property type="match status" value="2"/>
</dbReference>
<dbReference type="GO" id="GO:0003985">
    <property type="term" value="F:acetyl-CoA C-acetyltransferase activity"/>
    <property type="evidence" value="ECO:0007669"/>
    <property type="project" value="UniProtKB-EC"/>
</dbReference>
<dbReference type="EC" id="2.3.1.9" evidence="5"/>
<evidence type="ECO:0000256" key="7">
    <source>
        <dbReference type="ARBA" id="ARBA00022723"/>
    </source>
</evidence>
<keyword evidence="9" id="KW-0630">Potassium</keyword>